<sequence length="639" mass="72677">MTHDSYFSKKKSGGAFSSIGDMYQGFCTLYFTMKNIDNSEFLSTGIETDDDFTLLFSSHTKHFQVKYSTITHKIAKNYLKPYTTLIGLDIDKKLSTFITYLKQYKNFQSSDATKVDKIIKQCDFIKIMQKHNFSPDDLYIMKDNWNIESVSIDHIEETIKYWIMDWGIQKGLLLDSGRAFSELLYIILIARNERGFLTKDHFISILKSHVISPFTKQTPDIKSGHFNRIKIAPDQVIKSVNDKISLAEDCLVKEKYQEALSEYLKLAEFVESVSIYCRCAAIYSFLNNDTLALSWCEKALTLKSLHPEALSIKGSLMLNANKVDLALELFLSANDKDSGNTSTLYQIGTCYAKKQKPEMAEKFYREAIAADENNIIARISLAYILYRIGLFTEASIHIDKALLQAPGMPDALTCKGEITRFYGDYDEALRYFERCIESQPENKEANLGKAWCLLEKGDKKGILYLIYSYKNELNSLPMGKSIVIVDLRWNDISIISITNYSQNKYHINYNGVEMITTKNGSKEIGIGIMWAGKIDTPIITQDYDNINDFTDTVTAFKAGVVFGNYVLVTGYVSEYSNFTEISITTKQHTIYGQTNRGKKEGFIAFRNAFSGFACMILTHKPSGQESVFCITGFELNTMT</sequence>
<feature type="repeat" description="TPR" evidence="3">
    <location>
        <begin position="409"/>
        <end position="442"/>
    </location>
</feature>
<dbReference type="STRING" id="351656.Xvie_00749"/>
<keyword evidence="5" id="KW-1185">Reference proteome</keyword>
<keyword evidence="1" id="KW-0677">Repeat</keyword>
<dbReference type="Pfam" id="PF14559">
    <property type="entry name" value="TPR_19"/>
    <property type="match status" value="1"/>
</dbReference>
<evidence type="ECO:0000256" key="3">
    <source>
        <dbReference type="PROSITE-ProRule" id="PRU00339"/>
    </source>
</evidence>
<dbReference type="AlphaFoldDB" id="A0A1Y2SKG2"/>
<evidence type="ECO:0000313" key="4">
    <source>
        <dbReference type="EMBL" id="OTA18063.1"/>
    </source>
</evidence>
<dbReference type="PANTHER" id="PTHR44943:SF8">
    <property type="entry name" value="TPR REPEAT-CONTAINING PROTEIN MJ0263"/>
    <property type="match status" value="1"/>
</dbReference>
<dbReference type="Gene3D" id="1.25.40.10">
    <property type="entry name" value="Tetratricopeptide repeat domain"/>
    <property type="match status" value="1"/>
</dbReference>
<dbReference type="InterPro" id="IPR051685">
    <property type="entry name" value="Ycf3/AcsC/BcsC/TPR_MFPF"/>
</dbReference>
<accession>A0A1Y2SKG2</accession>
<dbReference type="OrthoDB" id="306502at2"/>
<feature type="repeat" description="TPR" evidence="3">
    <location>
        <begin position="341"/>
        <end position="374"/>
    </location>
</feature>
<dbReference type="InterPro" id="IPR011990">
    <property type="entry name" value="TPR-like_helical_dom_sf"/>
</dbReference>
<dbReference type="PANTHER" id="PTHR44943">
    <property type="entry name" value="CELLULOSE SYNTHASE OPERON PROTEIN C"/>
    <property type="match status" value="1"/>
</dbReference>
<proteinExistence type="predicted"/>
<dbReference type="SMART" id="SM00028">
    <property type="entry name" value="TPR"/>
    <property type="match status" value="5"/>
</dbReference>
<protein>
    <submittedName>
        <fullName evidence="4">TPR repeat-containing protein YrrB</fullName>
    </submittedName>
</protein>
<keyword evidence="2 3" id="KW-0802">TPR repeat</keyword>
<gene>
    <name evidence="4" type="primary">yrrB</name>
    <name evidence="4" type="ORF">Xvie_00749</name>
</gene>
<dbReference type="InterPro" id="IPR019734">
    <property type="entry name" value="TPR_rpt"/>
</dbReference>
<comment type="caution">
    <text evidence="4">The sequence shown here is derived from an EMBL/GenBank/DDBJ whole genome shotgun (WGS) entry which is preliminary data.</text>
</comment>
<dbReference type="Pfam" id="PF13181">
    <property type="entry name" value="TPR_8"/>
    <property type="match status" value="1"/>
</dbReference>
<organism evidence="4 5">
    <name type="scientific">Xenorhabdus vietnamensis</name>
    <dbReference type="NCBI Taxonomy" id="351656"/>
    <lineage>
        <taxon>Bacteria</taxon>
        <taxon>Pseudomonadati</taxon>
        <taxon>Pseudomonadota</taxon>
        <taxon>Gammaproteobacteria</taxon>
        <taxon>Enterobacterales</taxon>
        <taxon>Morganellaceae</taxon>
        <taxon>Xenorhabdus</taxon>
    </lineage>
</organism>
<evidence type="ECO:0000313" key="5">
    <source>
        <dbReference type="Proteomes" id="UP000194350"/>
    </source>
</evidence>
<reference evidence="4 5" key="1">
    <citation type="submission" date="2016-10" db="EMBL/GenBank/DDBJ databases">
        <title>Systematic genetic and metabolomic analysis of Xenorhabdus and Photorhabdus spp., highlights the requirements for a dual symbiotic and pathogenic life style.</title>
        <authorList>
            <person name="Tobias N.J."/>
            <person name="Wolff H."/>
            <person name="Djahanschiri B."/>
            <person name="Pidot S.J."/>
            <person name="Stinear T.P."/>
            <person name="Ebersberger I."/>
            <person name="Bode H.B."/>
        </authorList>
    </citation>
    <scope>NUCLEOTIDE SEQUENCE [LARGE SCALE GENOMIC DNA]</scope>
    <source>
        <strain evidence="4 5">DSM 22392</strain>
    </source>
</reference>
<evidence type="ECO:0000256" key="1">
    <source>
        <dbReference type="ARBA" id="ARBA00022737"/>
    </source>
</evidence>
<name>A0A1Y2SKG2_9GAMM</name>
<evidence type="ECO:0000256" key="2">
    <source>
        <dbReference type="ARBA" id="ARBA00022803"/>
    </source>
</evidence>
<dbReference type="RefSeq" id="WP_086108013.1">
    <property type="nucleotide sequence ID" value="NZ_CAWNGD010000062.1"/>
</dbReference>
<dbReference type="PROSITE" id="PS50005">
    <property type="entry name" value="TPR"/>
    <property type="match status" value="2"/>
</dbReference>
<dbReference type="EMBL" id="MUBJ01000002">
    <property type="protein sequence ID" value="OTA18063.1"/>
    <property type="molecule type" value="Genomic_DNA"/>
</dbReference>
<dbReference type="SUPFAM" id="SSF81901">
    <property type="entry name" value="HCP-like"/>
    <property type="match status" value="1"/>
</dbReference>
<dbReference type="Proteomes" id="UP000194350">
    <property type="component" value="Unassembled WGS sequence"/>
</dbReference>